<feature type="compositionally biased region" description="Acidic residues" evidence="1">
    <location>
        <begin position="398"/>
        <end position="418"/>
    </location>
</feature>
<feature type="region of interest" description="Disordered" evidence="1">
    <location>
        <begin position="319"/>
        <end position="426"/>
    </location>
</feature>
<organism evidence="2">
    <name type="scientific">Tanacetum cinerariifolium</name>
    <name type="common">Dalmatian daisy</name>
    <name type="synonym">Chrysanthemum cinerariifolium</name>
    <dbReference type="NCBI Taxonomy" id="118510"/>
    <lineage>
        <taxon>Eukaryota</taxon>
        <taxon>Viridiplantae</taxon>
        <taxon>Streptophyta</taxon>
        <taxon>Embryophyta</taxon>
        <taxon>Tracheophyta</taxon>
        <taxon>Spermatophyta</taxon>
        <taxon>Magnoliopsida</taxon>
        <taxon>eudicotyledons</taxon>
        <taxon>Gunneridae</taxon>
        <taxon>Pentapetalae</taxon>
        <taxon>asterids</taxon>
        <taxon>campanulids</taxon>
        <taxon>Asterales</taxon>
        <taxon>Asteraceae</taxon>
        <taxon>Asteroideae</taxon>
        <taxon>Anthemideae</taxon>
        <taxon>Anthemidinae</taxon>
        <taxon>Tanacetum</taxon>
    </lineage>
</organism>
<evidence type="ECO:0000256" key="1">
    <source>
        <dbReference type="SAM" id="MobiDB-lite"/>
    </source>
</evidence>
<reference evidence="2" key="1">
    <citation type="journal article" date="2019" name="Sci. Rep.">
        <title>Draft genome of Tanacetum cinerariifolium, the natural source of mosquito coil.</title>
        <authorList>
            <person name="Yamashiro T."/>
            <person name="Shiraishi A."/>
            <person name="Satake H."/>
            <person name="Nakayama K."/>
        </authorList>
    </citation>
    <scope>NUCLEOTIDE SEQUENCE</scope>
</reference>
<feature type="compositionally biased region" description="Basic and acidic residues" evidence="1">
    <location>
        <begin position="494"/>
        <end position="515"/>
    </location>
</feature>
<protein>
    <submittedName>
        <fullName evidence="2">Uncharacterized protein</fullName>
    </submittedName>
</protein>
<dbReference type="EMBL" id="BKCJ010156693">
    <property type="protein sequence ID" value="GEY16445.1"/>
    <property type="molecule type" value="Genomic_DNA"/>
</dbReference>
<sequence>MTHTMKAQQIALDDALVVPANSLKIWNCNHRLSSDLKSNKPTIQVVLDALKLTPFYNAFKITANVLEIYMQEFWATVSTHRHSLRFKLNGRCHTLNVENLRDMLRIGPRLPGQRFKDLPLEEEFLSFIRDLSHTREVKVLTDLNVNYMHQPWRSFDAIINRCLSGKTIGLDSLLLSLENKNSKKNNDMCYLRFTKVIIDNFMSKNQSMSRRNKMFWYNARDDPMFNIIRFISRYQDTQVYDAILLVELTNQEMLDSKAYKQYYAVSSKAKPPKEKIKLKSKTKVTKPDMKKQLSKKTKAKGLAVLSKVTLSEAKQIKMATKRSKKDFHISHASGSGNGVDTQSKVPDEQVQNTSGTDEGTDEDDNDGNDDDAESDDRDNDSDDERSKSDSVHTPSDNEFTDEEKLDDKETMDDEEDDEKADKPIQISYVSSNFTSKFLNLENPSPSDNEIASLMKTLAPYAIVILELISGRDDQDKDEDPSTGSDQGTKRRKSSKDDESSKDSRSKEKKSSRTSKEASQSQHKNFGKSVCVEEPSHTVEESGMQQDREFITGDNDEQPVDKKLYKFKEGDFKRLHLQDIEDMLLLLVQQMLTNLTIDKRKKRSMYADVLHKFSDGTLNDVRSVLYDIATRKDGISANEEMDQLRQENGSGYGSRNRQTAISWEVDAESRKVCWWKTLWARPLTI</sequence>
<feature type="compositionally biased region" description="Basic and acidic residues" evidence="1">
    <location>
        <begin position="533"/>
        <end position="544"/>
    </location>
</feature>
<feature type="compositionally biased region" description="Acidic residues" evidence="1">
    <location>
        <begin position="358"/>
        <end position="383"/>
    </location>
</feature>
<feature type="compositionally biased region" description="Polar residues" evidence="1">
    <location>
        <begin position="332"/>
        <end position="344"/>
    </location>
</feature>
<name>A0A699HFN4_TANCI</name>
<feature type="region of interest" description="Disordered" evidence="1">
    <location>
        <begin position="469"/>
        <end position="544"/>
    </location>
</feature>
<gene>
    <name evidence="2" type="ORF">Tci_388419</name>
</gene>
<evidence type="ECO:0000313" key="2">
    <source>
        <dbReference type="EMBL" id="GEY16445.1"/>
    </source>
</evidence>
<dbReference type="AlphaFoldDB" id="A0A699HFN4"/>
<comment type="caution">
    <text evidence="2">The sequence shown here is derived from an EMBL/GenBank/DDBJ whole genome shotgun (WGS) entry which is preliminary data.</text>
</comment>
<proteinExistence type="predicted"/>
<accession>A0A699HFN4</accession>
<feature type="region of interest" description="Disordered" evidence="1">
    <location>
        <begin position="274"/>
        <end position="297"/>
    </location>
</feature>